<dbReference type="PROSITE" id="PS51191">
    <property type="entry name" value="FEMABX"/>
    <property type="match status" value="1"/>
</dbReference>
<keyword evidence="2" id="KW-1185">Reference proteome</keyword>
<dbReference type="Proteomes" id="UP000198528">
    <property type="component" value="Unassembled WGS sequence"/>
</dbReference>
<dbReference type="GO" id="GO:0016755">
    <property type="term" value="F:aminoacyltransferase activity"/>
    <property type="evidence" value="ECO:0007669"/>
    <property type="project" value="InterPro"/>
</dbReference>
<dbReference type="RefSeq" id="WP_218118095.1">
    <property type="nucleotide sequence ID" value="NZ_FMZL01000013.1"/>
</dbReference>
<gene>
    <name evidence="1" type="ORF">SAMN04487824_11318</name>
</gene>
<organism evidence="1 2">
    <name type="scientific">Parafannyhessea umbonata</name>
    <dbReference type="NCBI Taxonomy" id="604330"/>
    <lineage>
        <taxon>Bacteria</taxon>
        <taxon>Bacillati</taxon>
        <taxon>Actinomycetota</taxon>
        <taxon>Coriobacteriia</taxon>
        <taxon>Coriobacteriales</taxon>
        <taxon>Atopobiaceae</taxon>
        <taxon>Parafannyhessea</taxon>
    </lineage>
</organism>
<dbReference type="EMBL" id="FMZL01000013">
    <property type="protein sequence ID" value="SDC40537.1"/>
    <property type="molecule type" value="Genomic_DNA"/>
</dbReference>
<evidence type="ECO:0000313" key="2">
    <source>
        <dbReference type="Proteomes" id="UP000198528"/>
    </source>
</evidence>
<name>A0A1G6LC57_9ACTN</name>
<accession>A0A1G6LC57</accession>
<evidence type="ECO:0000313" key="1">
    <source>
        <dbReference type="EMBL" id="SDC40537.1"/>
    </source>
</evidence>
<sequence>MSGSRATRYYAASATATMRRHVTDKLLYFECCELGRFRGGSVTSYDLMAIGSSLCPSLLGLNEFKTKFAREVTHVAPDRDYPIRKAFYRSLVVARKAVVRLRDLRRARPASRLEVARPAVAHS</sequence>
<protein>
    <submittedName>
        <fullName evidence="1">Uncharacterized protein</fullName>
    </submittedName>
</protein>
<dbReference type="InterPro" id="IPR003447">
    <property type="entry name" value="FEMABX"/>
</dbReference>
<proteinExistence type="predicted"/>
<dbReference type="GO" id="GO:0044038">
    <property type="term" value="P:cell wall macromolecule biosynthetic process"/>
    <property type="evidence" value="ECO:0007669"/>
    <property type="project" value="InterPro"/>
</dbReference>
<reference evidence="2" key="1">
    <citation type="submission" date="2016-10" db="EMBL/GenBank/DDBJ databases">
        <authorList>
            <person name="Varghese N."/>
            <person name="Submissions S."/>
        </authorList>
    </citation>
    <scope>NUCLEOTIDE SEQUENCE [LARGE SCALE GENOMIC DNA]</scope>
    <source>
        <strain evidence="2">DSM 22619</strain>
    </source>
</reference>
<dbReference type="AlphaFoldDB" id="A0A1G6LC57"/>